<evidence type="ECO:0000313" key="8">
    <source>
        <dbReference type="Proteomes" id="UP000326565"/>
    </source>
</evidence>
<dbReference type="GO" id="GO:0043495">
    <property type="term" value="F:protein-membrane adaptor activity"/>
    <property type="evidence" value="ECO:0007669"/>
    <property type="project" value="TreeGrafter"/>
</dbReference>
<dbReference type="Gene3D" id="2.60.120.260">
    <property type="entry name" value="Galactose-binding domain-like"/>
    <property type="match status" value="1"/>
</dbReference>
<dbReference type="AlphaFoldDB" id="A0A5N5XCC9"/>
<comment type="subcellular location">
    <subcellularLocation>
        <location evidence="1">Membrane</location>
    </subcellularLocation>
</comment>
<dbReference type="InterPro" id="IPR012919">
    <property type="entry name" value="SUN_dom"/>
</dbReference>
<evidence type="ECO:0000256" key="1">
    <source>
        <dbReference type="ARBA" id="ARBA00004370"/>
    </source>
</evidence>
<gene>
    <name evidence="7" type="ORF">BDV29DRAFT_167725</name>
</gene>
<dbReference type="PANTHER" id="PTHR12911">
    <property type="entry name" value="SAD1/UNC-84-LIKE PROTEIN-RELATED"/>
    <property type="match status" value="1"/>
</dbReference>
<dbReference type="InterPro" id="IPR045119">
    <property type="entry name" value="SUN1-5"/>
</dbReference>
<dbReference type="EMBL" id="ML732165">
    <property type="protein sequence ID" value="KAB8077737.1"/>
    <property type="molecule type" value="Genomic_DNA"/>
</dbReference>
<dbReference type="PANTHER" id="PTHR12911:SF8">
    <property type="entry name" value="KLAROID PROTEIN-RELATED"/>
    <property type="match status" value="1"/>
</dbReference>
<evidence type="ECO:0000313" key="7">
    <source>
        <dbReference type="EMBL" id="KAB8077737.1"/>
    </source>
</evidence>
<keyword evidence="2" id="KW-0812">Transmembrane</keyword>
<feature type="domain" description="SUN" evidence="6">
    <location>
        <begin position="505"/>
        <end position="726"/>
    </location>
</feature>
<name>A0A5N5XCC9_9EURO</name>
<proteinExistence type="predicted"/>
<evidence type="ECO:0000256" key="4">
    <source>
        <dbReference type="ARBA" id="ARBA00023136"/>
    </source>
</evidence>
<evidence type="ECO:0000259" key="6">
    <source>
        <dbReference type="PROSITE" id="PS51469"/>
    </source>
</evidence>
<feature type="compositionally biased region" description="Polar residues" evidence="5">
    <location>
        <begin position="44"/>
        <end position="53"/>
    </location>
</feature>
<keyword evidence="4" id="KW-0472">Membrane</keyword>
<evidence type="ECO:0000256" key="5">
    <source>
        <dbReference type="SAM" id="MobiDB-lite"/>
    </source>
</evidence>
<accession>A0A5N5XCC9</accession>
<dbReference type="OrthoDB" id="342281at2759"/>
<keyword evidence="8" id="KW-1185">Reference proteome</keyword>
<dbReference type="Pfam" id="PF07738">
    <property type="entry name" value="Sad1_UNC"/>
    <property type="match status" value="1"/>
</dbReference>
<organism evidence="7 8">
    <name type="scientific">Aspergillus leporis</name>
    <dbReference type="NCBI Taxonomy" id="41062"/>
    <lineage>
        <taxon>Eukaryota</taxon>
        <taxon>Fungi</taxon>
        <taxon>Dikarya</taxon>
        <taxon>Ascomycota</taxon>
        <taxon>Pezizomycotina</taxon>
        <taxon>Eurotiomycetes</taxon>
        <taxon>Eurotiomycetidae</taxon>
        <taxon>Eurotiales</taxon>
        <taxon>Aspergillaceae</taxon>
        <taxon>Aspergillus</taxon>
        <taxon>Aspergillus subgen. Circumdati</taxon>
    </lineage>
</organism>
<reference evidence="7 8" key="1">
    <citation type="submission" date="2019-04" db="EMBL/GenBank/DDBJ databases">
        <title>Friends and foes A comparative genomics study of 23 Aspergillus species from section Flavi.</title>
        <authorList>
            <consortium name="DOE Joint Genome Institute"/>
            <person name="Kjaerbolling I."/>
            <person name="Vesth T."/>
            <person name="Frisvad J.C."/>
            <person name="Nybo J.L."/>
            <person name="Theobald S."/>
            <person name="Kildgaard S."/>
            <person name="Isbrandt T."/>
            <person name="Kuo A."/>
            <person name="Sato A."/>
            <person name="Lyhne E.K."/>
            <person name="Kogle M.E."/>
            <person name="Wiebenga A."/>
            <person name="Kun R.S."/>
            <person name="Lubbers R.J."/>
            <person name="Makela M.R."/>
            <person name="Barry K."/>
            <person name="Chovatia M."/>
            <person name="Clum A."/>
            <person name="Daum C."/>
            <person name="Haridas S."/>
            <person name="He G."/>
            <person name="LaButti K."/>
            <person name="Lipzen A."/>
            <person name="Mondo S."/>
            <person name="Riley R."/>
            <person name="Salamov A."/>
            <person name="Simmons B.A."/>
            <person name="Magnuson J.K."/>
            <person name="Henrissat B."/>
            <person name="Mortensen U.H."/>
            <person name="Larsen T.O."/>
            <person name="Devries R.P."/>
            <person name="Grigoriev I.V."/>
            <person name="Machida M."/>
            <person name="Baker S.E."/>
            <person name="Andersen M.R."/>
        </authorList>
    </citation>
    <scope>NUCLEOTIDE SEQUENCE [LARGE SCALE GENOMIC DNA]</scope>
    <source>
        <strain evidence="7 8">CBS 151.66</strain>
    </source>
</reference>
<evidence type="ECO:0000256" key="3">
    <source>
        <dbReference type="ARBA" id="ARBA00022989"/>
    </source>
</evidence>
<feature type="region of interest" description="Disordered" evidence="5">
    <location>
        <begin position="81"/>
        <end position="180"/>
    </location>
</feature>
<feature type="region of interest" description="Disordered" evidence="5">
    <location>
        <begin position="1"/>
        <end position="53"/>
    </location>
</feature>
<keyword evidence="3" id="KW-1133">Transmembrane helix</keyword>
<feature type="region of interest" description="Disordered" evidence="5">
    <location>
        <begin position="266"/>
        <end position="370"/>
    </location>
</feature>
<feature type="compositionally biased region" description="Polar residues" evidence="5">
    <location>
        <begin position="271"/>
        <end position="289"/>
    </location>
</feature>
<sequence>MPPKRASTRRAGAVALPSDRGTPSYMPSNSSPDARNPALPDIPTKQSFAYGSSTTPILPRELAAKPKMNLAEMASNIDEGVRIAQGRDNGRPHMNTRSRRLSVSNSLSPVQRSRREPTPDQLQLLDSLREATMSPHPNGRDESNHATQSTPTPTPPIPQTLSTASSPATESLTNPQYPVLTTDQLYPSPLLRYGSPTRKEFSLSSPNFGNSVDNESVISWSVERDIHEDDLQRTRPNGYLDGPHGKNITAPPRRFSGFAFAQEPIEEVEEPTTQLSISKSPSPKLTTAVVQPKPEPHKDSELDPEPEPEPAREPEPQPQPEASPSPVAAHVPPPRAKSTPEISSAPAKTIIPSNPVRVRETSSDDNTPPFRERVERNMRSVENATIDFPKSLIVRIVALVTLAAMSIFTVYSFSDRLSSIPSSFGSHLPLFGGGPFRDLNSTALEAVHGLSNQVIRLGAQVSSLSKEVNGIKLGFENAPAPTTIFQPIPAPPEVPKTNFLSLGMGVLVDPYVTSPTSGRSETFFQKLQYQFLSRKYQRQPQSPLAALAPWQDVGECWCSKPRNGMSQLALLLGRKIVPEEVVVEHIPKGATIRPQVAPQDMEMWAQFQIIDDSNSDSSHPSLFASRELGMLSEQLSLHDHVIDTLRLAYKGEPENAYSNDELLGPSFYRVGRWKYDIHSSNHIQHFELDAIIDVPAIRVDKVVFRVKSNWGANDTCIYRLKLYGHM</sequence>
<evidence type="ECO:0000256" key="2">
    <source>
        <dbReference type="ARBA" id="ARBA00022692"/>
    </source>
</evidence>
<feature type="region of interest" description="Disordered" evidence="5">
    <location>
        <begin position="231"/>
        <end position="252"/>
    </location>
</feature>
<feature type="compositionally biased region" description="Polar residues" evidence="5">
    <location>
        <begin position="164"/>
        <end position="180"/>
    </location>
</feature>
<dbReference type="PROSITE" id="PS51469">
    <property type="entry name" value="SUN"/>
    <property type="match status" value="1"/>
</dbReference>
<protein>
    <recommendedName>
        <fullName evidence="6">SUN domain-containing protein</fullName>
    </recommendedName>
</protein>
<dbReference type="Proteomes" id="UP000326565">
    <property type="component" value="Unassembled WGS sequence"/>
</dbReference>
<dbReference type="GO" id="GO:0034993">
    <property type="term" value="C:meiotic nuclear membrane microtubule tethering complex"/>
    <property type="evidence" value="ECO:0007669"/>
    <property type="project" value="TreeGrafter"/>
</dbReference>